<evidence type="ECO:0000313" key="1">
    <source>
        <dbReference type="EMBL" id="RLM74731.1"/>
    </source>
</evidence>
<sequence>MAALRYHDSSDTGQRDLHNALVATFTSDSRRSIAAKAIYTAIQNSFDTTILLGKIYAFPPDFIVEFPSRFLRNKVLDLQSITGDGFGIRFTPWTIRDSQQPHNNSNAELKASPSIGPYDADVNYDPDEQRLEEHLDWYESNCLGYSGEIVSDEDPNLAYYTVGRRNKARYSDLILSRLLIKD</sequence>
<organism evidence="1 2">
    <name type="scientific">Panicum miliaceum</name>
    <name type="common">Proso millet</name>
    <name type="synonym">Broomcorn millet</name>
    <dbReference type="NCBI Taxonomy" id="4540"/>
    <lineage>
        <taxon>Eukaryota</taxon>
        <taxon>Viridiplantae</taxon>
        <taxon>Streptophyta</taxon>
        <taxon>Embryophyta</taxon>
        <taxon>Tracheophyta</taxon>
        <taxon>Spermatophyta</taxon>
        <taxon>Magnoliopsida</taxon>
        <taxon>Liliopsida</taxon>
        <taxon>Poales</taxon>
        <taxon>Poaceae</taxon>
        <taxon>PACMAD clade</taxon>
        <taxon>Panicoideae</taxon>
        <taxon>Panicodae</taxon>
        <taxon>Paniceae</taxon>
        <taxon>Panicinae</taxon>
        <taxon>Panicum</taxon>
        <taxon>Panicum sect. Panicum</taxon>
    </lineage>
</organism>
<comment type="caution">
    <text evidence="1">The sequence shown here is derived from an EMBL/GenBank/DDBJ whole genome shotgun (WGS) entry which is preliminary data.</text>
</comment>
<protein>
    <submittedName>
        <fullName evidence="1">Uncharacterized protein</fullName>
    </submittedName>
</protein>
<keyword evidence="2" id="KW-1185">Reference proteome</keyword>
<dbReference type="Proteomes" id="UP000275267">
    <property type="component" value="Unassembled WGS sequence"/>
</dbReference>
<gene>
    <name evidence="1" type="ORF">C2845_PM15G06340</name>
</gene>
<name>A0A3L6Q9A3_PANMI</name>
<reference evidence="2" key="1">
    <citation type="journal article" date="2019" name="Nat. Commun.">
        <title>The genome of broomcorn millet.</title>
        <authorList>
            <person name="Zou C."/>
            <person name="Miki D."/>
            <person name="Li D."/>
            <person name="Tang Q."/>
            <person name="Xiao L."/>
            <person name="Rajput S."/>
            <person name="Deng P."/>
            <person name="Jia W."/>
            <person name="Huang R."/>
            <person name="Zhang M."/>
            <person name="Sun Y."/>
            <person name="Hu J."/>
            <person name="Fu X."/>
            <person name="Schnable P.S."/>
            <person name="Li F."/>
            <person name="Zhang H."/>
            <person name="Feng B."/>
            <person name="Zhu X."/>
            <person name="Liu R."/>
            <person name="Schnable J.C."/>
            <person name="Zhu J.-K."/>
            <person name="Zhang H."/>
        </authorList>
    </citation>
    <scope>NUCLEOTIDE SEQUENCE [LARGE SCALE GENOMIC DNA]</scope>
</reference>
<evidence type="ECO:0000313" key="2">
    <source>
        <dbReference type="Proteomes" id="UP000275267"/>
    </source>
</evidence>
<dbReference type="EMBL" id="PQIB02000013">
    <property type="protein sequence ID" value="RLM74731.1"/>
    <property type="molecule type" value="Genomic_DNA"/>
</dbReference>
<proteinExistence type="predicted"/>
<accession>A0A3L6Q9A3</accession>
<dbReference type="AlphaFoldDB" id="A0A3L6Q9A3"/>